<dbReference type="InterPro" id="IPR037962">
    <property type="entry name" value="Neuralized"/>
</dbReference>
<accession>A0A3Q3LGY1</accession>
<dbReference type="GO" id="GO:0008270">
    <property type="term" value="F:zinc ion binding"/>
    <property type="evidence" value="ECO:0007669"/>
    <property type="project" value="UniProtKB-KW"/>
</dbReference>
<dbReference type="PANTHER" id="PTHR12429">
    <property type="entry name" value="NEURALIZED"/>
    <property type="match status" value="1"/>
</dbReference>
<evidence type="ECO:0000256" key="1">
    <source>
        <dbReference type="ARBA" id="ARBA00022723"/>
    </source>
</evidence>
<reference evidence="6" key="2">
    <citation type="submission" date="2025-09" db="UniProtKB">
        <authorList>
            <consortium name="Ensembl"/>
        </authorList>
    </citation>
    <scope>IDENTIFICATION</scope>
</reference>
<dbReference type="GeneTree" id="ENSGT00940000157079"/>
<keyword evidence="3" id="KW-0863">Zinc-finger</keyword>
<evidence type="ECO:0000313" key="7">
    <source>
        <dbReference type="Proteomes" id="UP000261640"/>
    </source>
</evidence>
<dbReference type="STRING" id="205130.ENSMAMP00000013408"/>
<dbReference type="Proteomes" id="UP000261640">
    <property type="component" value="Unplaced"/>
</dbReference>
<dbReference type="GO" id="GO:0070086">
    <property type="term" value="P:ubiquitin-dependent endocytosis"/>
    <property type="evidence" value="ECO:0007669"/>
    <property type="project" value="TreeGrafter"/>
</dbReference>
<dbReference type="AlphaFoldDB" id="A0A3Q3LGY1"/>
<dbReference type="GO" id="GO:0005769">
    <property type="term" value="C:early endosome"/>
    <property type="evidence" value="ECO:0007669"/>
    <property type="project" value="TreeGrafter"/>
</dbReference>
<evidence type="ECO:0000256" key="3">
    <source>
        <dbReference type="ARBA" id="ARBA00022771"/>
    </source>
</evidence>
<dbReference type="GO" id="GO:0061630">
    <property type="term" value="F:ubiquitin protein ligase activity"/>
    <property type="evidence" value="ECO:0007669"/>
    <property type="project" value="TreeGrafter"/>
</dbReference>
<organism evidence="6 7">
    <name type="scientific">Mastacembelus armatus</name>
    <name type="common">zig-zag eel</name>
    <dbReference type="NCBI Taxonomy" id="205130"/>
    <lineage>
        <taxon>Eukaryota</taxon>
        <taxon>Metazoa</taxon>
        <taxon>Chordata</taxon>
        <taxon>Craniata</taxon>
        <taxon>Vertebrata</taxon>
        <taxon>Euteleostomi</taxon>
        <taxon>Actinopterygii</taxon>
        <taxon>Neopterygii</taxon>
        <taxon>Teleostei</taxon>
        <taxon>Neoteleostei</taxon>
        <taxon>Acanthomorphata</taxon>
        <taxon>Anabantaria</taxon>
        <taxon>Synbranchiformes</taxon>
        <taxon>Mastacembelidae</taxon>
        <taxon>Mastacembelus</taxon>
    </lineage>
</organism>
<dbReference type="PROSITE" id="PS51065">
    <property type="entry name" value="NHR"/>
    <property type="match status" value="1"/>
</dbReference>
<dbReference type="Ensembl" id="ENSMAMT00000013780.2">
    <property type="protein sequence ID" value="ENSMAMP00000013408.1"/>
    <property type="gene ID" value="ENSMAMG00000009096.2"/>
</dbReference>
<dbReference type="InterPro" id="IPR043136">
    <property type="entry name" value="B30.2/SPRY_sf"/>
</dbReference>
<dbReference type="InterPro" id="IPR006573">
    <property type="entry name" value="NHR_dom"/>
</dbReference>
<dbReference type="PANTHER" id="PTHR12429:SF36">
    <property type="entry name" value="E3 UBIQUITIN-PROTEIN LIGASE NEURL3"/>
    <property type="match status" value="1"/>
</dbReference>
<reference evidence="6" key="1">
    <citation type="submission" date="2025-08" db="UniProtKB">
        <authorList>
            <consortium name="Ensembl"/>
        </authorList>
    </citation>
    <scope>IDENTIFICATION</scope>
</reference>
<sequence>MVNKSGNSISGGGAETSHRCGRFCLGPLTFHCQAVGEEVQLSHGCRLAERTVSTFKNGLVFSNRPVKVKERIQLRVEKDLFNWHGALRVGFTNVPPSARILPLPCLAIPSLTNNPGHWAAPVDESFCQAGSELQFWVSRGGSVYVASNSCRKHKLLTGVNLSQPLWAMIDIYGQTCAIYLMGSEKKKLFYTRKSCPAPITLSSPDVNNSHSLIHGVSAYNRNSVECISCIDMIPAGKKASFLPSDFSVLYISDQRESECNGVKLKYCTHLLSSDVSLVIVIPLVWLQMKAVWCAWEKRPVSLYLVATGVCVNSAPKRSSICSVPARCVDIRSGLPEWRRGVSLG</sequence>
<keyword evidence="7" id="KW-1185">Reference proteome</keyword>
<keyword evidence="1" id="KW-0479">Metal-binding</keyword>
<proteinExistence type="predicted"/>
<keyword evidence="2" id="KW-0677">Repeat</keyword>
<keyword evidence="4" id="KW-0862">Zinc</keyword>
<feature type="domain" description="NHR" evidence="5">
    <location>
        <begin position="27"/>
        <end position="183"/>
    </location>
</feature>
<protein>
    <submittedName>
        <fullName evidence="6">Neuralized E3 ubiquitin protein ligase 3</fullName>
    </submittedName>
</protein>
<name>A0A3Q3LGY1_9TELE</name>
<dbReference type="SMART" id="SM00588">
    <property type="entry name" value="NEUZ"/>
    <property type="match status" value="1"/>
</dbReference>
<evidence type="ECO:0000259" key="5">
    <source>
        <dbReference type="PROSITE" id="PS51065"/>
    </source>
</evidence>
<evidence type="ECO:0000256" key="2">
    <source>
        <dbReference type="ARBA" id="ARBA00022737"/>
    </source>
</evidence>
<dbReference type="Gene3D" id="2.60.120.920">
    <property type="match status" value="1"/>
</dbReference>
<dbReference type="InParanoid" id="A0A3Q3LGY1"/>
<dbReference type="FunFam" id="2.60.120.920:FF:000005">
    <property type="entry name" value="Putative E3 ubiquitin-protein ligase NEURL1B"/>
    <property type="match status" value="1"/>
</dbReference>
<dbReference type="Pfam" id="PF07177">
    <property type="entry name" value="Neuralized"/>
    <property type="match status" value="1"/>
</dbReference>
<evidence type="ECO:0000313" key="6">
    <source>
        <dbReference type="Ensembl" id="ENSMAMP00000013408.1"/>
    </source>
</evidence>
<evidence type="ECO:0000256" key="4">
    <source>
        <dbReference type="ARBA" id="ARBA00022833"/>
    </source>
</evidence>